<protein>
    <recommendedName>
        <fullName evidence="2">DUF6594 domain-containing protein</fullName>
    </recommendedName>
</protein>
<feature type="compositionally biased region" description="Polar residues" evidence="1">
    <location>
        <begin position="219"/>
        <end position="234"/>
    </location>
</feature>
<feature type="compositionally biased region" description="Low complexity" evidence="1">
    <location>
        <begin position="164"/>
        <end position="177"/>
    </location>
</feature>
<feature type="compositionally biased region" description="Low complexity" evidence="1">
    <location>
        <begin position="93"/>
        <end position="108"/>
    </location>
</feature>
<gene>
    <name evidence="3" type="ORF">AB675_9848</name>
</gene>
<feature type="region of interest" description="Disordered" evidence="1">
    <location>
        <begin position="530"/>
        <end position="572"/>
    </location>
</feature>
<feature type="compositionally biased region" description="Polar residues" evidence="1">
    <location>
        <begin position="122"/>
        <end position="136"/>
    </location>
</feature>
<dbReference type="PANTHER" id="PTHR34502">
    <property type="entry name" value="DUF6594 DOMAIN-CONTAINING PROTEIN-RELATED"/>
    <property type="match status" value="1"/>
</dbReference>
<feature type="compositionally biased region" description="Polar residues" evidence="1">
    <location>
        <begin position="331"/>
        <end position="345"/>
    </location>
</feature>
<dbReference type="OrthoDB" id="5416037at2759"/>
<sequence length="572" mass="62008">MTAIASPVEIGSGRRSVYIDSSNAPDVTDPNWIPMLGGGAIQKEQEETMFSEKEVSPYNEATFPPVAKPSTPKEETRPKSPEKKQSLKHSHSKSSPSSSKSPFTSPLSVDPRESNDGHETATSEGDGSTAPSTAGTASMIEEQYYTLPGMEVAKEDIVPPTAPISARSSIMSSRAKSPFVPTSKYNRKGIQSIASVNRPATIRSQPSSPQESPRVSAALPTSTVSLPPSEQLQSPHLPISTSASSTPVTSPKLVSSKSTASDRRARALHSHPSDKNLQQSMPAQPPPREQSLPRGRSHSRSRPESGSGEIDLDVLPKPPSVKHRSRKQSIESRPTTPRSIYDSQVPTPAPTTPLPQLPPEAFASNSNNNNSRRPSVRTISRPSEGHIASASLVSLPRPSEHAEMADFMSRKSAVIFRRFDDVHVKLLLCLQDEISGLEEQLFALEQDAHENSIDRPGQKMRVMRELRRVVAEYDHLFANWSQMQANKADPQTMKDLREWLESPKAGSGGREDLDWLNRQKDLSTVRLGAADQSVNAASKEKASAANDAESAPSKKSSGGGFAGLFNCAGRRK</sequence>
<proteinExistence type="predicted"/>
<dbReference type="STRING" id="1664694.A0A0N0NP55"/>
<feature type="region of interest" description="Disordered" evidence="1">
    <location>
        <begin position="1"/>
        <end position="142"/>
    </location>
</feature>
<feature type="compositionally biased region" description="Low complexity" evidence="1">
    <location>
        <begin position="238"/>
        <end position="251"/>
    </location>
</feature>
<feature type="compositionally biased region" description="Low complexity" evidence="1">
    <location>
        <begin position="203"/>
        <end position="216"/>
    </location>
</feature>
<evidence type="ECO:0000313" key="3">
    <source>
        <dbReference type="EMBL" id="KPI42328.1"/>
    </source>
</evidence>
<name>A0A0N0NP55_9EURO</name>
<evidence type="ECO:0000313" key="4">
    <source>
        <dbReference type="Proteomes" id="UP000038010"/>
    </source>
</evidence>
<feature type="compositionally biased region" description="Basic and acidic residues" evidence="1">
    <location>
        <begin position="110"/>
        <end position="121"/>
    </location>
</feature>
<dbReference type="VEuPathDB" id="FungiDB:AB675_9848"/>
<dbReference type="Proteomes" id="UP000038010">
    <property type="component" value="Unassembled WGS sequence"/>
</dbReference>
<dbReference type="RefSeq" id="XP_018002291.1">
    <property type="nucleotide sequence ID" value="XM_018150419.1"/>
</dbReference>
<keyword evidence="4" id="KW-1185">Reference proteome</keyword>
<reference evidence="3 4" key="1">
    <citation type="submission" date="2015-06" db="EMBL/GenBank/DDBJ databases">
        <title>Draft genome of the ant-associated black yeast Phialophora attae CBS 131958.</title>
        <authorList>
            <person name="Moreno L.F."/>
            <person name="Stielow B.J."/>
            <person name="de Hoog S."/>
            <person name="Vicente V.A."/>
            <person name="Weiss V.A."/>
            <person name="de Vries M."/>
            <person name="Cruz L.M."/>
            <person name="Souza E.M."/>
        </authorList>
    </citation>
    <scope>NUCLEOTIDE SEQUENCE [LARGE SCALE GENOMIC DNA]</scope>
    <source>
        <strain evidence="3 4">CBS 131958</strain>
    </source>
</reference>
<evidence type="ECO:0000256" key="1">
    <source>
        <dbReference type="SAM" id="MobiDB-lite"/>
    </source>
</evidence>
<accession>A0A0N0NP55</accession>
<dbReference type="EMBL" id="LFJN01000007">
    <property type="protein sequence ID" value="KPI42328.1"/>
    <property type="molecule type" value="Genomic_DNA"/>
</dbReference>
<dbReference type="Pfam" id="PF20237">
    <property type="entry name" value="DUF6594"/>
    <property type="match status" value="1"/>
</dbReference>
<evidence type="ECO:0000259" key="2">
    <source>
        <dbReference type="Pfam" id="PF20237"/>
    </source>
</evidence>
<feature type="compositionally biased region" description="Basic and acidic residues" evidence="1">
    <location>
        <begin position="43"/>
        <end position="55"/>
    </location>
</feature>
<feature type="compositionally biased region" description="Pro residues" evidence="1">
    <location>
        <begin position="347"/>
        <end position="358"/>
    </location>
</feature>
<comment type="caution">
    <text evidence="3">The sequence shown here is derived from an EMBL/GenBank/DDBJ whole genome shotgun (WGS) entry which is preliminary data.</text>
</comment>
<dbReference type="InterPro" id="IPR046529">
    <property type="entry name" value="DUF6594"/>
</dbReference>
<feature type="region of interest" description="Disordered" evidence="1">
    <location>
        <begin position="164"/>
        <end position="384"/>
    </location>
</feature>
<dbReference type="GeneID" id="28742299"/>
<feature type="compositionally biased region" description="Basic and acidic residues" evidence="1">
    <location>
        <begin position="71"/>
        <end position="85"/>
    </location>
</feature>
<feature type="domain" description="DUF6594" evidence="2">
    <location>
        <begin position="403"/>
        <end position="528"/>
    </location>
</feature>
<dbReference type="AlphaFoldDB" id="A0A0N0NP55"/>
<organism evidence="3 4">
    <name type="scientific">Cyphellophora attinorum</name>
    <dbReference type="NCBI Taxonomy" id="1664694"/>
    <lineage>
        <taxon>Eukaryota</taxon>
        <taxon>Fungi</taxon>
        <taxon>Dikarya</taxon>
        <taxon>Ascomycota</taxon>
        <taxon>Pezizomycotina</taxon>
        <taxon>Eurotiomycetes</taxon>
        <taxon>Chaetothyriomycetidae</taxon>
        <taxon>Chaetothyriales</taxon>
        <taxon>Cyphellophoraceae</taxon>
        <taxon>Cyphellophora</taxon>
    </lineage>
</organism>
<dbReference type="PANTHER" id="PTHR34502:SF5">
    <property type="entry name" value="DUF6594 DOMAIN-CONTAINING PROTEIN"/>
    <property type="match status" value="1"/>
</dbReference>